<feature type="signal peptide" evidence="2">
    <location>
        <begin position="1"/>
        <end position="20"/>
    </location>
</feature>
<dbReference type="NCBIfam" id="TIGR04056">
    <property type="entry name" value="OMP_RagA_SusC"/>
    <property type="match status" value="1"/>
</dbReference>
<reference evidence="5" key="1">
    <citation type="journal article" date="2019" name="Int. J. Syst. Evol. Microbiol.">
        <title>The Global Catalogue of Microorganisms (GCM) 10K type strain sequencing project: providing services to taxonomists for standard genome sequencing and annotation.</title>
        <authorList>
            <consortium name="The Broad Institute Genomics Platform"/>
            <consortium name="The Broad Institute Genome Sequencing Center for Infectious Disease"/>
            <person name="Wu L."/>
            <person name="Ma J."/>
        </authorList>
    </citation>
    <scope>NUCLEOTIDE SEQUENCE [LARGE SCALE GENOMIC DNA]</scope>
    <source>
        <strain evidence="5">KCTC 52416</strain>
    </source>
</reference>
<protein>
    <submittedName>
        <fullName evidence="4">SusC/RagA family TonB-linked outer membrane protein</fullName>
    </submittedName>
</protein>
<dbReference type="SUPFAM" id="SSF56935">
    <property type="entry name" value="Porins"/>
    <property type="match status" value="1"/>
</dbReference>
<accession>A0ABV7JII9</accession>
<dbReference type="InterPro" id="IPR023997">
    <property type="entry name" value="TonB-dep_OMP_SusC/RagA_CS"/>
</dbReference>
<dbReference type="EMBL" id="JBHRTA010000030">
    <property type="protein sequence ID" value="MFC3197929.1"/>
    <property type="molecule type" value="Genomic_DNA"/>
</dbReference>
<keyword evidence="1" id="KW-0813">Transport</keyword>
<organism evidence="4 5">
    <name type="scientific">Parapedobacter deserti</name>
    <dbReference type="NCBI Taxonomy" id="1912957"/>
    <lineage>
        <taxon>Bacteria</taxon>
        <taxon>Pseudomonadati</taxon>
        <taxon>Bacteroidota</taxon>
        <taxon>Sphingobacteriia</taxon>
        <taxon>Sphingobacteriales</taxon>
        <taxon>Sphingobacteriaceae</taxon>
        <taxon>Parapedobacter</taxon>
    </lineage>
</organism>
<evidence type="ECO:0000313" key="5">
    <source>
        <dbReference type="Proteomes" id="UP001595526"/>
    </source>
</evidence>
<comment type="similarity">
    <text evidence="1">Belongs to the TonB-dependent receptor family.</text>
</comment>
<dbReference type="NCBIfam" id="TIGR04057">
    <property type="entry name" value="SusC_RagA_signa"/>
    <property type="match status" value="1"/>
</dbReference>
<keyword evidence="1" id="KW-0998">Cell outer membrane</keyword>
<gene>
    <name evidence="4" type="ORF">ACFOET_09920</name>
</gene>
<evidence type="ECO:0000256" key="2">
    <source>
        <dbReference type="SAM" id="SignalP"/>
    </source>
</evidence>
<dbReference type="RefSeq" id="WP_379022088.1">
    <property type="nucleotide sequence ID" value="NZ_JBHRTA010000030.1"/>
</dbReference>
<dbReference type="InterPro" id="IPR008969">
    <property type="entry name" value="CarboxyPept-like_regulatory"/>
</dbReference>
<dbReference type="PROSITE" id="PS52016">
    <property type="entry name" value="TONB_DEPENDENT_REC_3"/>
    <property type="match status" value="1"/>
</dbReference>
<keyword evidence="1" id="KW-0812">Transmembrane</keyword>
<comment type="caution">
    <text evidence="4">The sequence shown here is derived from an EMBL/GenBank/DDBJ whole genome shotgun (WGS) entry which is preliminary data.</text>
</comment>
<feature type="chain" id="PRO_5045534104" evidence="2">
    <location>
        <begin position="21"/>
        <end position="1106"/>
    </location>
</feature>
<dbReference type="SUPFAM" id="SSF49464">
    <property type="entry name" value="Carboxypeptidase regulatory domain-like"/>
    <property type="match status" value="1"/>
</dbReference>
<name>A0ABV7JII9_9SPHI</name>
<keyword evidence="1" id="KW-0472">Membrane</keyword>
<dbReference type="Gene3D" id="2.170.130.10">
    <property type="entry name" value="TonB-dependent receptor, plug domain"/>
    <property type="match status" value="1"/>
</dbReference>
<dbReference type="Pfam" id="PF07715">
    <property type="entry name" value="Plug"/>
    <property type="match status" value="1"/>
</dbReference>
<dbReference type="InterPro" id="IPR039426">
    <property type="entry name" value="TonB-dep_rcpt-like"/>
</dbReference>
<dbReference type="Proteomes" id="UP001595526">
    <property type="component" value="Unassembled WGS sequence"/>
</dbReference>
<dbReference type="Gene3D" id="2.60.40.1120">
    <property type="entry name" value="Carboxypeptidase-like, regulatory domain"/>
    <property type="match status" value="1"/>
</dbReference>
<sequence>MKLTLILLLFFVQVSVAGLAQEVTLKVSNMPVKDVFHQLTLKTGYNFIAGSEVMNSLGNVTLNVNNQPLMAVLDKIFDPGTVDILLGGNKTIVIKMRAGSVDSKRASMPAALEQQERDVRGTVRDSTGEALPGVTVTAVGTSNVGTYTDANGRFVLALPNEVTHIEFSMIGFATVNEQVVGRDVIDIVLMESDAQIDEVVVVGFGTQKKVSVTGAISDVPVANIQRIATPSLSNALAGSMPGIITRQSSGEPGYDGAAVFIRGFGTWENRSPLILVDGVERDINSLNTQEIESFSILKDASATAVYGVRGANGVVLITTKRGKVGKPRVIFRTENATLQALRLPDYIDGYEYAGLINEALTNEGRAELYSSSDLEKFRDGSDPYLYPNVDWVNTVLKRNTFQTINNLSVTGGTDMVQYYTNVGYTVLNGIYKQDPDNFWNNNAQMKRYNFRSNVDIKLSKNLSLDLGIGGIIQRGNYPGRSAPDIFNSLRITSPINFPITNPDGSVAGGQTSYLQENPYGLVARSGYSTQDRNTLQGTFGGRLDLSEWVTEGLSLRGLFSYDHHYHGWNNRIKPYAIRQYLGKDANGEDQYRDPDIREEGSMGYGVGNTANRAYYSEAAINYARSFDQHNVAGMFLYNRRDYTDITAGSSLYNLPYRRQGIAGRVTYDFMSRYLFEANVGYNGSENFPEGKRYGFFPSVSAGWVISNEPFWNVSKVNNLKIRGSFGQVGNDQIGGTRFLFLTNIIHGGQDYPFGEQQTWMPGYNEDQIGNPDVTWEVATKANIGIDLEMFNGRAVLQVDAFRENREGILIQRGVIPRVAGYYPWVIPFANLGAAKNHGIDALLEIKNTTRSGFYYNFRGTVTYAKSTRVKDDLPTYLYPYQNPIGHLIDQPFGYISLGLFKDEDEIASSPRQTFMEDVRPGDIKYMDVNGDGVIDVFDRVAIGYPRTPQLVYGANFSVAYKGVELSAFFTGAARASLFIDGASMYPFQMGLGTYNIMRAYYDNRWTPETPDAKYPRVSTMDNPNNNRTSTHFLQDASYIRLKSAEVAYNFEVKALAKYGLERCRLFVNGVNLFTWDKIKIIDPESNYGTGGYPLQRSVNFGGQFTF</sequence>
<dbReference type="InterPro" id="IPR023996">
    <property type="entry name" value="TonB-dep_OMP_SusC/RagA"/>
</dbReference>
<evidence type="ECO:0000256" key="1">
    <source>
        <dbReference type="PROSITE-ProRule" id="PRU01360"/>
    </source>
</evidence>
<proteinExistence type="inferred from homology"/>
<keyword evidence="1" id="KW-1134">Transmembrane beta strand</keyword>
<dbReference type="InterPro" id="IPR037066">
    <property type="entry name" value="Plug_dom_sf"/>
</dbReference>
<keyword evidence="2" id="KW-0732">Signal</keyword>
<evidence type="ECO:0000313" key="4">
    <source>
        <dbReference type="EMBL" id="MFC3197929.1"/>
    </source>
</evidence>
<feature type="domain" description="TonB-dependent receptor plug" evidence="3">
    <location>
        <begin position="209"/>
        <end position="314"/>
    </location>
</feature>
<dbReference type="InterPro" id="IPR012910">
    <property type="entry name" value="Plug_dom"/>
</dbReference>
<evidence type="ECO:0000259" key="3">
    <source>
        <dbReference type="Pfam" id="PF07715"/>
    </source>
</evidence>
<comment type="subcellular location">
    <subcellularLocation>
        <location evidence="1">Cell outer membrane</location>
        <topology evidence="1">Multi-pass membrane protein</topology>
    </subcellularLocation>
</comment>
<dbReference type="Pfam" id="PF13715">
    <property type="entry name" value="CarbopepD_reg_2"/>
    <property type="match status" value="1"/>
</dbReference>
<keyword evidence="5" id="KW-1185">Reference proteome</keyword>